<proteinExistence type="predicted"/>
<reference evidence="2" key="1">
    <citation type="journal article" date="2019" name="Int. J. Syst. Evol. Microbiol.">
        <title>The Global Catalogue of Microorganisms (GCM) 10K type strain sequencing project: providing services to taxonomists for standard genome sequencing and annotation.</title>
        <authorList>
            <consortium name="The Broad Institute Genomics Platform"/>
            <consortium name="The Broad Institute Genome Sequencing Center for Infectious Disease"/>
            <person name="Wu L."/>
            <person name="Ma J."/>
        </authorList>
    </citation>
    <scope>NUCLEOTIDE SEQUENCE [LARGE SCALE GENOMIC DNA]</scope>
    <source>
        <strain evidence="2">CGMCC 1.15480</strain>
    </source>
</reference>
<keyword evidence="2" id="KW-1185">Reference proteome</keyword>
<comment type="caution">
    <text evidence="1">The sequence shown here is derived from an EMBL/GenBank/DDBJ whole genome shotgun (WGS) entry which is preliminary data.</text>
</comment>
<name>A0ABQ1P465_9MICC</name>
<evidence type="ECO:0000313" key="2">
    <source>
        <dbReference type="Proteomes" id="UP000597761"/>
    </source>
</evidence>
<evidence type="ECO:0000313" key="1">
    <source>
        <dbReference type="EMBL" id="GGC90205.1"/>
    </source>
</evidence>
<organism evidence="1 2">
    <name type="scientific">Tersicoccus solisilvae</name>
    <dbReference type="NCBI Taxonomy" id="1882339"/>
    <lineage>
        <taxon>Bacteria</taxon>
        <taxon>Bacillati</taxon>
        <taxon>Actinomycetota</taxon>
        <taxon>Actinomycetes</taxon>
        <taxon>Micrococcales</taxon>
        <taxon>Micrococcaceae</taxon>
        <taxon>Tersicoccus</taxon>
    </lineage>
</organism>
<sequence>MPDRREAVHTGALPAGGVDGVVVGRGLAGVLGGVLGDAVALGVGAGEDDAGPDPDAPGVGAAVVVDGVAEADDAAVDGPAEAELPEAVVSPVGLGEHALRVRATAVIPSTTADVDLIDVMGPVFCSVLPGSTT</sequence>
<accession>A0ABQ1P465</accession>
<dbReference type="EMBL" id="BMJI01000008">
    <property type="protein sequence ID" value="GGC90205.1"/>
    <property type="molecule type" value="Genomic_DNA"/>
</dbReference>
<dbReference type="Proteomes" id="UP000597761">
    <property type="component" value="Unassembled WGS sequence"/>
</dbReference>
<gene>
    <name evidence="1" type="ORF">GCM10011512_16420</name>
</gene>
<protein>
    <submittedName>
        <fullName evidence="1">Uncharacterized protein</fullName>
    </submittedName>
</protein>